<evidence type="ECO:0000313" key="1">
    <source>
        <dbReference type="EMBL" id="QJA92873.1"/>
    </source>
</evidence>
<reference evidence="1" key="1">
    <citation type="submission" date="2020-03" db="EMBL/GenBank/DDBJ databases">
        <title>The deep terrestrial virosphere.</title>
        <authorList>
            <person name="Holmfeldt K."/>
            <person name="Nilsson E."/>
            <person name="Simone D."/>
            <person name="Lopez-Fernandez M."/>
            <person name="Wu X."/>
            <person name="de Brujin I."/>
            <person name="Lundin D."/>
            <person name="Andersson A."/>
            <person name="Bertilsson S."/>
            <person name="Dopson M."/>
        </authorList>
    </citation>
    <scope>NUCLEOTIDE SEQUENCE</scope>
    <source>
        <strain evidence="1">MM415B04436</strain>
    </source>
</reference>
<dbReference type="EMBL" id="MT143103">
    <property type="protein sequence ID" value="QJA92873.1"/>
    <property type="molecule type" value="Genomic_DNA"/>
</dbReference>
<proteinExistence type="predicted"/>
<gene>
    <name evidence="1" type="ORF">MM415B04436_0004</name>
</gene>
<organism evidence="1">
    <name type="scientific">viral metagenome</name>
    <dbReference type="NCBI Taxonomy" id="1070528"/>
    <lineage>
        <taxon>unclassified sequences</taxon>
        <taxon>metagenomes</taxon>
        <taxon>organismal metagenomes</taxon>
    </lineage>
</organism>
<sequence>MLIKSSGLKAASALIHTGSCSLIGVSFTADTLKFPTLTVYDSITAANTAVAVLRPVSSTTDVTNGTTTIMFPGKGLFCTSGLYASLSGVEGDYIIYYTVE</sequence>
<protein>
    <submittedName>
        <fullName evidence="1">Uncharacterized protein</fullName>
    </submittedName>
</protein>
<accession>A0A6M3LEL7</accession>
<dbReference type="AlphaFoldDB" id="A0A6M3LEL7"/>
<name>A0A6M3LEL7_9ZZZZ</name>